<dbReference type="InterPro" id="IPR004798">
    <property type="entry name" value="CAX-like"/>
</dbReference>
<keyword evidence="5 9" id="KW-0106">Calcium</keyword>
<feature type="transmembrane region" description="Helical" evidence="9">
    <location>
        <begin position="342"/>
        <end position="362"/>
    </location>
</feature>
<keyword evidence="9" id="KW-0050">Antiport</keyword>
<evidence type="ECO:0000256" key="4">
    <source>
        <dbReference type="ARBA" id="ARBA00022692"/>
    </source>
</evidence>
<evidence type="ECO:0000313" key="12">
    <source>
        <dbReference type="Proteomes" id="UP000727907"/>
    </source>
</evidence>
<feature type="transmembrane region" description="Helical" evidence="9">
    <location>
        <begin position="209"/>
        <end position="230"/>
    </location>
</feature>
<sequence length="364" mass="37574">MKTIRSVLAEAPLAWLLLAVPIAAWMHHARPDAPLLVFGLACVAIVPLAGLLGVATEKLAARLGEGIGGFLNATLGNAAELIIALVALRAGMIDVVKASLTGSIIGNLLLVLGAAFLAGGLRHKVQSFATIGVRTQIGMMALAAIAILVPSIFAATGSGEMASRSITYSIVVSAVLLVVYALSLLFLLRTHAHLFRGGEPAAEGEHHGIPWPVSMTVGVMTGVTLLIVWMSEILVGTVEHASAALGLSKLFVGIVVVAVVGNAAEHSTAVLVAMRNRMEMAVGIAIGSSTQIALFVAPLLVLLSLFVAPEPLSLAFSGVEVFLMLAATFVASVLIVDGKSTWFTGVQLIAVYLVMAITVFAIPA</sequence>
<feature type="transmembrane region" description="Helical" evidence="9">
    <location>
        <begin position="281"/>
        <end position="308"/>
    </location>
</feature>
<evidence type="ECO:0000256" key="1">
    <source>
        <dbReference type="ARBA" id="ARBA00004127"/>
    </source>
</evidence>
<dbReference type="Proteomes" id="UP000727907">
    <property type="component" value="Unassembled WGS sequence"/>
</dbReference>
<feature type="transmembrane region" description="Helical" evidence="9">
    <location>
        <begin position="33"/>
        <end position="55"/>
    </location>
</feature>
<feature type="transmembrane region" description="Helical" evidence="9">
    <location>
        <begin position="250"/>
        <end position="274"/>
    </location>
</feature>
<dbReference type="PANTHER" id="PTHR31503">
    <property type="entry name" value="VACUOLAR CALCIUM ION TRANSPORTER"/>
    <property type="match status" value="1"/>
</dbReference>
<name>A0ABS6IS86_9HYPH</name>
<feature type="transmembrane region" description="Helical" evidence="9">
    <location>
        <begin position="67"/>
        <end position="88"/>
    </location>
</feature>
<evidence type="ECO:0000256" key="5">
    <source>
        <dbReference type="ARBA" id="ARBA00022837"/>
    </source>
</evidence>
<keyword evidence="4 9" id="KW-0812">Transmembrane</keyword>
<evidence type="ECO:0000259" key="10">
    <source>
        <dbReference type="Pfam" id="PF01699"/>
    </source>
</evidence>
<feature type="transmembrane region" description="Helical" evidence="9">
    <location>
        <begin position="314"/>
        <end position="335"/>
    </location>
</feature>
<evidence type="ECO:0000256" key="3">
    <source>
        <dbReference type="ARBA" id="ARBA00022568"/>
    </source>
</evidence>
<evidence type="ECO:0000256" key="9">
    <source>
        <dbReference type="RuleBase" id="RU365028"/>
    </source>
</evidence>
<proteinExistence type="inferred from homology"/>
<dbReference type="PANTHER" id="PTHR31503:SF22">
    <property type="entry name" value="VACUOLAR CALCIUM ION TRANSPORTER"/>
    <property type="match status" value="1"/>
</dbReference>
<feature type="transmembrane region" description="Helical" evidence="9">
    <location>
        <begin position="100"/>
        <end position="121"/>
    </location>
</feature>
<dbReference type="InterPro" id="IPR004713">
    <property type="entry name" value="CaH_exchang"/>
</dbReference>
<feature type="transmembrane region" description="Helical" evidence="9">
    <location>
        <begin position="133"/>
        <end position="154"/>
    </location>
</feature>
<dbReference type="NCBIfam" id="TIGR00378">
    <property type="entry name" value="cax"/>
    <property type="match status" value="1"/>
</dbReference>
<protein>
    <recommendedName>
        <fullName evidence="9">Ca(2+)/H(+) antiporter</fullName>
    </recommendedName>
</protein>
<reference evidence="11 12" key="1">
    <citation type="submission" date="2021-06" db="EMBL/GenBank/DDBJ databases">
        <authorList>
            <person name="Lee D.H."/>
        </authorList>
    </citation>
    <scope>NUCLEOTIDE SEQUENCE [LARGE SCALE GENOMIC DNA]</scope>
    <source>
        <strain evidence="11 12">MMS21-HV4-11</strain>
    </source>
</reference>
<comment type="subcellular location">
    <subcellularLocation>
        <location evidence="1">Endomembrane system</location>
        <topology evidence="1">Multi-pass membrane protein</topology>
    </subcellularLocation>
</comment>
<keyword evidence="3 9" id="KW-0109">Calcium transport</keyword>
<organism evidence="11 12">
    <name type="scientific">Reyranella humidisoli</name>
    <dbReference type="NCBI Taxonomy" id="2849149"/>
    <lineage>
        <taxon>Bacteria</taxon>
        <taxon>Pseudomonadati</taxon>
        <taxon>Pseudomonadota</taxon>
        <taxon>Alphaproteobacteria</taxon>
        <taxon>Hyphomicrobiales</taxon>
        <taxon>Reyranellaceae</taxon>
        <taxon>Reyranella</taxon>
    </lineage>
</organism>
<comment type="similarity">
    <text evidence="9">Belongs to the Ca(2+):cation antiporter (CaCA) (TC 2.A.19) family.</text>
</comment>
<keyword evidence="8 9" id="KW-0472">Membrane</keyword>
<feature type="domain" description="Sodium/calcium exchanger membrane region" evidence="10">
    <location>
        <begin position="217"/>
        <end position="360"/>
    </location>
</feature>
<dbReference type="InterPro" id="IPR004837">
    <property type="entry name" value="NaCa_Exmemb"/>
</dbReference>
<keyword evidence="2 9" id="KW-0813">Transport</keyword>
<gene>
    <name evidence="11" type="primary">cax</name>
    <name evidence="11" type="ORF">KQ910_24235</name>
</gene>
<comment type="caution">
    <text evidence="11">The sequence shown here is derived from an EMBL/GenBank/DDBJ whole genome shotgun (WGS) entry which is preliminary data.</text>
</comment>
<keyword evidence="12" id="KW-1185">Reference proteome</keyword>
<dbReference type="RefSeq" id="WP_216966164.1">
    <property type="nucleotide sequence ID" value="NZ_JAHOPB010000003.1"/>
</dbReference>
<dbReference type="Pfam" id="PF01699">
    <property type="entry name" value="Na_Ca_ex"/>
    <property type="match status" value="2"/>
</dbReference>
<dbReference type="EMBL" id="JAHOPB010000003">
    <property type="protein sequence ID" value="MBU8876905.1"/>
    <property type="molecule type" value="Genomic_DNA"/>
</dbReference>
<keyword evidence="6 9" id="KW-1133">Transmembrane helix</keyword>
<feature type="domain" description="Sodium/calcium exchanger membrane region" evidence="10">
    <location>
        <begin position="35"/>
        <end position="188"/>
    </location>
</feature>
<evidence type="ECO:0000256" key="7">
    <source>
        <dbReference type="ARBA" id="ARBA00023065"/>
    </source>
</evidence>
<evidence type="ECO:0000313" key="11">
    <source>
        <dbReference type="EMBL" id="MBU8876905.1"/>
    </source>
</evidence>
<keyword evidence="7 9" id="KW-0406">Ion transport</keyword>
<evidence type="ECO:0000256" key="8">
    <source>
        <dbReference type="ARBA" id="ARBA00023136"/>
    </source>
</evidence>
<comment type="function">
    <text evidence="9">Ca(+)/H(+) antiporter that extrudes calcium in exchange for external protons.</text>
</comment>
<feature type="transmembrane region" description="Helical" evidence="9">
    <location>
        <begin position="7"/>
        <end position="27"/>
    </location>
</feature>
<feature type="transmembrane region" description="Helical" evidence="9">
    <location>
        <begin position="166"/>
        <end position="188"/>
    </location>
</feature>
<accession>A0ABS6IS86</accession>
<evidence type="ECO:0000256" key="6">
    <source>
        <dbReference type="ARBA" id="ARBA00022989"/>
    </source>
</evidence>
<evidence type="ECO:0000256" key="2">
    <source>
        <dbReference type="ARBA" id="ARBA00022448"/>
    </source>
</evidence>